<proteinExistence type="predicted"/>
<dbReference type="Pfam" id="PF00069">
    <property type="entry name" value="Pkinase"/>
    <property type="match status" value="1"/>
</dbReference>
<evidence type="ECO:0000313" key="3">
    <source>
        <dbReference type="Proteomes" id="UP000273022"/>
    </source>
</evidence>
<feature type="domain" description="Protein kinase" evidence="1">
    <location>
        <begin position="1"/>
        <end position="143"/>
    </location>
</feature>
<organism evidence="2 3">
    <name type="scientific">Parashewanella spongiae</name>
    <dbReference type="NCBI Taxonomy" id="342950"/>
    <lineage>
        <taxon>Bacteria</taxon>
        <taxon>Pseudomonadati</taxon>
        <taxon>Pseudomonadota</taxon>
        <taxon>Gammaproteobacteria</taxon>
        <taxon>Alteromonadales</taxon>
        <taxon>Shewanellaceae</taxon>
        <taxon>Parashewanella</taxon>
    </lineage>
</organism>
<keyword evidence="3" id="KW-1185">Reference proteome</keyword>
<dbReference type="Proteomes" id="UP000273022">
    <property type="component" value="Unassembled WGS sequence"/>
</dbReference>
<dbReference type="InterPro" id="IPR000719">
    <property type="entry name" value="Prot_kinase_dom"/>
</dbReference>
<sequence>MNDCDVAIKELKSENRYGDLSVHCNEINIIRTLPSSPNIIKFFGVITAGERVNYLVLELGTCNLDDLFYSKHQCTLRMQTAHVNNVCKQLLEIYSYMEQIKLYYGDFKLENLLYFFSTDKIKLIDFGVAKTEKVPGYKAMALT</sequence>
<dbReference type="AlphaFoldDB" id="A0A3A6T038"/>
<reference evidence="2 3" key="1">
    <citation type="submission" date="2018-09" db="EMBL/GenBank/DDBJ databases">
        <title>Phylogeny of the Shewanellaceae, and recommendation for two new genera, Pseudoshewanella and Parashewanella.</title>
        <authorList>
            <person name="Wang G."/>
        </authorList>
    </citation>
    <scope>NUCLEOTIDE SEQUENCE [LARGE SCALE GENOMIC DNA]</scope>
    <source>
        <strain evidence="2 3">KCTC 22492</strain>
    </source>
</reference>
<evidence type="ECO:0000259" key="1">
    <source>
        <dbReference type="PROSITE" id="PS50011"/>
    </source>
</evidence>
<dbReference type="GO" id="GO:0004674">
    <property type="term" value="F:protein serine/threonine kinase activity"/>
    <property type="evidence" value="ECO:0007669"/>
    <property type="project" value="TreeGrafter"/>
</dbReference>
<dbReference type="Gene3D" id="1.10.510.10">
    <property type="entry name" value="Transferase(Phosphotransferase) domain 1"/>
    <property type="match status" value="1"/>
</dbReference>
<dbReference type="EMBL" id="QYYH01000309">
    <property type="protein sequence ID" value="RJX99929.1"/>
    <property type="molecule type" value="Genomic_DNA"/>
</dbReference>
<evidence type="ECO:0000313" key="2">
    <source>
        <dbReference type="EMBL" id="RJX99929.1"/>
    </source>
</evidence>
<protein>
    <submittedName>
        <fullName evidence="2">Protein kinase family protein</fullName>
    </submittedName>
</protein>
<accession>A0A3A6T038</accession>
<gene>
    <name evidence="2" type="ORF">D5R81_20280</name>
</gene>
<dbReference type="PANTHER" id="PTHR44167">
    <property type="entry name" value="OVARIAN-SPECIFIC SERINE/THREONINE-PROTEIN KINASE LOK-RELATED"/>
    <property type="match status" value="1"/>
</dbReference>
<comment type="caution">
    <text evidence="2">The sequence shown here is derived from an EMBL/GenBank/DDBJ whole genome shotgun (WGS) entry which is preliminary data.</text>
</comment>
<dbReference type="InterPro" id="IPR011009">
    <property type="entry name" value="Kinase-like_dom_sf"/>
</dbReference>
<keyword evidence="2" id="KW-0418">Kinase</keyword>
<dbReference type="GO" id="GO:0005524">
    <property type="term" value="F:ATP binding"/>
    <property type="evidence" value="ECO:0007669"/>
    <property type="project" value="InterPro"/>
</dbReference>
<keyword evidence="2" id="KW-0808">Transferase</keyword>
<dbReference type="OrthoDB" id="10018327at2"/>
<dbReference type="PANTHER" id="PTHR44167:SF24">
    <property type="entry name" value="SERINE_THREONINE-PROTEIN KINASE CHK2"/>
    <property type="match status" value="1"/>
</dbReference>
<dbReference type="PROSITE" id="PS00108">
    <property type="entry name" value="PROTEIN_KINASE_ST"/>
    <property type="match status" value="1"/>
</dbReference>
<dbReference type="PROSITE" id="PS50011">
    <property type="entry name" value="PROTEIN_KINASE_DOM"/>
    <property type="match status" value="1"/>
</dbReference>
<dbReference type="InterPro" id="IPR008271">
    <property type="entry name" value="Ser/Thr_kinase_AS"/>
</dbReference>
<name>A0A3A6T038_9GAMM</name>
<dbReference type="SUPFAM" id="SSF56112">
    <property type="entry name" value="Protein kinase-like (PK-like)"/>
    <property type="match status" value="1"/>
</dbReference>